<evidence type="ECO:0000256" key="6">
    <source>
        <dbReference type="ARBA" id="ARBA00023121"/>
    </source>
</evidence>
<comment type="similarity">
    <text evidence="3 8">Belongs to the COQ9 family.</text>
</comment>
<proteinExistence type="inferred from homology"/>
<dbReference type="EMBL" id="JACETU010000007">
    <property type="protein sequence ID" value="KAF7424094.1"/>
    <property type="molecule type" value="Genomic_DNA"/>
</dbReference>
<dbReference type="AlphaFoldDB" id="A0A8H6ZPC4"/>
<evidence type="ECO:0000256" key="3">
    <source>
        <dbReference type="ARBA" id="ARBA00010766"/>
    </source>
</evidence>
<comment type="pathway">
    <text evidence="2 8">Cofactor biosynthesis; ubiquinone biosynthesis.</text>
</comment>
<gene>
    <name evidence="10" type="ORF">PC9H_009395</name>
</gene>
<dbReference type="PANTHER" id="PTHR21427">
    <property type="entry name" value="UBIQUINONE BIOSYNTHESIS PROTEIN COQ9, MITOCHONDRIAL"/>
    <property type="match status" value="1"/>
</dbReference>
<protein>
    <recommendedName>
        <fullName evidence="8">Ubiquinone biosynthesis protein</fullName>
    </recommendedName>
</protein>
<evidence type="ECO:0000256" key="7">
    <source>
        <dbReference type="ARBA" id="ARBA00023128"/>
    </source>
</evidence>
<dbReference type="Proteomes" id="UP000623687">
    <property type="component" value="Unassembled WGS sequence"/>
</dbReference>
<dbReference type="GO" id="GO:0005743">
    <property type="term" value="C:mitochondrial inner membrane"/>
    <property type="evidence" value="ECO:0007669"/>
    <property type="project" value="TreeGrafter"/>
</dbReference>
<dbReference type="UniPathway" id="UPA00232"/>
<dbReference type="InterPro" id="IPR013718">
    <property type="entry name" value="COQ9_C"/>
</dbReference>
<keyword evidence="11" id="KW-1185">Reference proteome</keyword>
<accession>A0A8H6ZPC4</accession>
<dbReference type="GO" id="GO:0006744">
    <property type="term" value="P:ubiquinone biosynthetic process"/>
    <property type="evidence" value="ECO:0007669"/>
    <property type="project" value="UniProtKB-UniRule"/>
</dbReference>
<keyword evidence="5" id="KW-0809">Transit peptide</keyword>
<evidence type="ECO:0000256" key="1">
    <source>
        <dbReference type="ARBA" id="ARBA00004173"/>
    </source>
</evidence>
<keyword evidence="6 8" id="KW-0446">Lipid-binding</keyword>
<dbReference type="GO" id="GO:0008289">
    <property type="term" value="F:lipid binding"/>
    <property type="evidence" value="ECO:0007669"/>
    <property type="project" value="UniProtKB-UniRule"/>
</dbReference>
<evidence type="ECO:0000313" key="10">
    <source>
        <dbReference type="EMBL" id="KAF7424094.1"/>
    </source>
</evidence>
<keyword evidence="7 8" id="KW-0496">Mitochondrion</keyword>
<sequence length="233" mass="24848">MARVLTRFTSVRLLKLALPLIPTHGFTRAALAESVLALPASSQHTAPLSDTAVSALFGEGDDARRTLINAWLAEGISQMGKTPSSAPPLGQASPRPSIRDILHQRLRYNEQALQYLPEAFACLATPTSITSMMLTPLDPVPAVKHAVGIADEACCVSGDQSLQLSWYARRAALAGIYTAAELHQLASPKTAHAFLDSLLASSSKLHASVEEVGLFGGYVMKSWQGIIRSSGIF</sequence>
<reference evidence="10" key="1">
    <citation type="submission" date="2019-07" db="EMBL/GenBank/DDBJ databases">
        <authorList>
            <person name="Palmer J.M."/>
        </authorList>
    </citation>
    <scope>NUCLEOTIDE SEQUENCE</scope>
    <source>
        <strain evidence="10">PC9</strain>
    </source>
</reference>
<dbReference type="RefSeq" id="XP_036628288.1">
    <property type="nucleotide sequence ID" value="XM_036778899.1"/>
</dbReference>
<keyword evidence="4 8" id="KW-0831">Ubiquinone biosynthesis</keyword>
<evidence type="ECO:0000256" key="4">
    <source>
        <dbReference type="ARBA" id="ARBA00022688"/>
    </source>
</evidence>
<evidence type="ECO:0000259" key="9">
    <source>
        <dbReference type="Pfam" id="PF08511"/>
    </source>
</evidence>
<dbReference type="OrthoDB" id="619536at2759"/>
<dbReference type="GeneID" id="59379213"/>
<evidence type="ECO:0000256" key="5">
    <source>
        <dbReference type="ARBA" id="ARBA00022946"/>
    </source>
</evidence>
<dbReference type="VEuPathDB" id="FungiDB:PC9H_009395"/>
<evidence type="ECO:0000313" key="11">
    <source>
        <dbReference type="Proteomes" id="UP000623687"/>
    </source>
</evidence>
<organism evidence="10 11">
    <name type="scientific">Pleurotus ostreatus</name>
    <name type="common">Oyster mushroom</name>
    <name type="synonym">White-rot fungus</name>
    <dbReference type="NCBI Taxonomy" id="5322"/>
    <lineage>
        <taxon>Eukaryota</taxon>
        <taxon>Fungi</taxon>
        <taxon>Dikarya</taxon>
        <taxon>Basidiomycota</taxon>
        <taxon>Agaricomycotina</taxon>
        <taxon>Agaricomycetes</taxon>
        <taxon>Agaricomycetidae</taxon>
        <taxon>Agaricales</taxon>
        <taxon>Pleurotineae</taxon>
        <taxon>Pleurotaceae</taxon>
        <taxon>Pleurotus</taxon>
    </lineage>
</organism>
<dbReference type="InterPro" id="IPR012762">
    <property type="entry name" value="Ubiq_biosynth_COQ9"/>
</dbReference>
<name>A0A8H6ZPC4_PLEOS</name>
<feature type="domain" description="COQ9 C-terminal" evidence="9">
    <location>
        <begin position="142"/>
        <end position="199"/>
    </location>
</feature>
<evidence type="ECO:0000256" key="2">
    <source>
        <dbReference type="ARBA" id="ARBA00004749"/>
    </source>
</evidence>
<comment type="subcellular location">
    <subcellularLocation>
        <location evidence="1 8">Mitochondrion</location>
    </subcellularLocation>
</comment>
<dbReference type="Pfam" id="PF08511">
    <property type="entry name" value="COQ9"/>
    <property type="match status" value="1"/>
</dbReference>
<comment type="function">
    <text evidence="8">Membrane-associated protein that warps the membrane surface to access and bind aromatic isoprenes with high specificity, including ubiquinone (CoQ) isoprene intermediates and presents them directly to Coq7, therefore facilitating the Coq7-mediated hydroxylase step. Participates in the biosynthesis of coenzyme Q, also named ubiquinone, an essential lipid-soluble electron transporter for aerobic cellular respiration.</text>
</comment>
<dbReference type="PANTHER" id="PTHR21427:SF19">
    <property type="entry name" value="UBIQUINONE BIOSYNTHESIS PROTEIN COQ9, MITOCHONDRIAL"/>
    <property type="match status" value="1"/>
</dbReference>
<evidence type="ECO:0000256" key="8">
    <source>
        <dbReference type="RuleBase" id="RU366063"/>
    </source>
</evidence>
<comment type="caution">
    <text evidence="10">The sequence shown here is derived from an EMBL/GenBank/DDBJ whole genome shotgun (WGS) entry which is preliminary data.</text>
</comment>